<accession>A0AA40K3K4</accession>
<dbReference type="EMBL" id="JAUKTV010000002">
    <property type="protein sequence ID" value="KAK0744643.1"/>
    <property type="molecule type" value="Genomic_DNA"/>
</dbReference>
<evidence type="ECO:0000313" key="2">
    <source>
        <dbReference type="Proteomes" id="UP001172159"/>
    </source>
</evidence>
<proteinExistence type="predicted"/>
<evidence type="ECO:0000313" key="1">
    <source>
        <dbReference type="EMBL" id="KAK0744643.1"/>
    </source>
</evidence>
<dbReference type="Proteomes" id="UP001172159">
    <property type="component" value="Unassembled WGS sequence"/>
</dbReference>
<keyword evidence="2" id="KW-1185">Reference proteome</keyword>
<reference evidence="1" key="1">
    <citation type="submission" date="2023-06" db="EMBL/GenBank/DDBJ databases">
        <title>Genome-scale phylogeny and comparative genomics of the fungal order Sordariales.</title>
        <authorList>
            <consortium name="Lawrence Berkeley National Laboratory"/>
            <person name="Hensen N."/>
            <person name="Bonometti L."/>
            <person name="Westerberg I."/>
            <person name="Brannstrom I.O."/>
            <person name="Guillou S."/>
            <person name="Cros-Aarteil S."/>
            <person name="Calhoun S."/>
            <person name="Haridas S."/>
            <person name="Kuo A."/>
            <person name="Mondo S."/>
            <person name="Pangilinan J."/>
            <person name="Riley R."/>
            <person name="Labutti K."/>
            <person name="Andreopoulos B."/>
            <person name="Lipzen A."/>
            <person name="Chen C."/>
            <person name="Yanf M."/>
            <person name="Daum C."/>
            <person name="Ng V."/>
            <person name="Clum A."/>
            <person name="Steindorff A."/>
            <person name="Ohm R."/>
            <person name="Martin F."/>
            <person name="Silar P."/>
            <person name="Natvig D."/>
            <person name="Lalanne C."/>
            <person name="Gautier V."/>
            <person name="Ament-Velasquez S.L."/>
            <person name="Kruys A."/>
            <person name="Hutchinson M.I."/>
            <person name="Powell A.J."/>
            <person name="Barry K."/>
            <person name="Miller A.N."/>
            <person name="Grigoriev I.V."/>
            <person name="Debuchy R."/>
            <person name="Gladieux P."/>
            <person name="Thoren M.H."/>
            <person name="Johannesson H."/>
        </authorList>
    </citation>
    <scope>NUCLEOTIDE SEQUENCE</scope>
    <source>
        <strain evidence="1">CBS 540.89</strain>
    </source>
</reference>
<name>A0AA40K3K4_9PEZI</name>
<organism evidence="1 2">
    <name type="scientific">Apiosordaria backusii</name>
    <dbReference type="NCBI Taxonomy" id="314023"/>
    <lineage>
        <taxon>Eukaryota</taxon>
        <taxon>Fungi</taxon>
        <taxon>Dikarya</taxon>
        <taxon>Ascomycota</taxon>
        <taxon>Pezizomycotina</taxon>
        <taxon>Sordariomycetes</taxon>
        <taxon>Sordariomycetidae</taxon>
        <taxon>Sordariales</taxon>
        <taxon>Lasiosphaeriaceae</taxon>
        <taxon>Apiosordaria</taxon>
    </lineage>
</organism>
<gene>
    <name evidence="1" type="ORF">B0T21DRAFT_358109</name>
</gene>
<sequence length="94" mass="10577">MASLCIAFCFGKILHPTSSIFLGDFPYQSPGLCTSNIPRLGWYFWNFWRVRPEDLVCSFPGLGCVLFGMAMSCWLGGRSPVQKLTVCLVEKRYG</sequence>
<dbReference type="AlphaFoldDB" id="A0AA40K3K4"/>
<comment type="caution">
    <text evidence="1">The sequence shown here is derived from an EMBL/GenBank/DDBJ whole genome shotgun (WGS) entry which is preliminary data.</text>
</comment>
<protein>
    <submittedName>
        <fullName evidence="1">Uncharacterized protein</fullName>
    </submittedName>
</protein>